<dbReference type="SUPFAM" id="SSF48371">
    <property type="entry name" value="ARM repeat"/>
    <property type="match status" value="1"/>
</dbReference>
<dbReference type="InterPro" id="IPR039678">
    <property type="entry name" value="CTNNBL1"/>
</dbReference>
<dbReference type="InterPro" id="IPR011989">
    <property type="entry name" value="ARM-like"/>
</dbReference>
<dbReference type="SMART" id="SM01156">
    <property type="entry name" value="DUF1716"/>
    <property type="match status" value="1"/>
</dbReference>
<feature type="region of interest" description="Disordered" evidence="6">
    <location>
        <begin position="1"/>
        <end position="80"/>
    </location>
</feature>
<proteinExistence type="predicted"/>
<dbReference type="GO" id="GO:0010467">
    <property type="term" value="P:gene expression"/>
    <property type="evidence" value="ECO:0007669"/>
    <property type="project" value="UniProtKB-ARBA"/>
</dbReference>
<dbReference type="Pfam" id="PF08216">
    <property type="entry name" value="CTNNBL"/>
    <property type="match status" value="1"/>
</dbReference>
<sequence length="582" mass="64482">MSSVDDIFKHAQASGQPNKRKIEAPRDPNEVYKAAKIDSNAHGSRHSPARERDEARDGDGDADDYGPEMPPDDEEGRFFGGGITKREDEILDYLEGKDDANDAGADKIDAGWLRKTALSFEKHITKNAELRAKHEDEPQRFMASESDLDSDIKTLSILSQFPELYTELVRLGCAGSLVGLLAHENTDIAIGVMDVLDELTDDSVTADDEQWGALVDAMMEADLLDLLFSNLSRLDEKDERDREGVYHAMSILENLCSREAVAGKIGADERLLRWLVDRAQRRESEVSQNKQYAAEMVAILAQSAQENRERLVRLGAIDTVLQLAAAYRKRDPDTSGEEEEYMANLFEILTALVDRPEGKAKFVEAEGVELCLIMLKEGGASKPCALRLLNHAAAGAKGGEEVCRQLVSAGGLKPTFTMFMKSHDAEAVEHLLGIFVSMLRLLPASSAERIRTLAKFVEKDYAKLARLLSLREEYAARLSKVRPNPTFADEDEDVQRAELLSRRLEAGLLALQTIDLILAWLIAEDDGARTRTVELLGKSGLGLDTIKATILEQLGELDEEAEEEDKDTREMLATLAELLEPN</sequence>
<reference evidence="8" key="1">
    <citation type="submission" date="2018-03" db="EMBL/GenBank/DDBJ databases">
        <authorList>
            <person name="Guldener U."/>
        </authorList>
    </citation>
    <scope>NUCLEOTIDE SEQUENCE</scope>
</reference>
<dbReference type="Gene3D" id="1.25.10.10">
    <property type="entry name" value="Leucine-rich Repeat Variant"/>
    <property type="match status" value="1"/>
</dbReference>
<feature type="compositionally biased region" description="Basic and acidic residues" evidence="6">
    <location>
        <begin position="48"/>
        <end position="59"/>
    </location>
</feature>
<dbReference type="PANTHER" id="PTHR14978">
    <property type="entry name" value="BETA-CATENIN-LIKE PROTEIN 1 NUCLEAR ASSOCIATED PROTEIN"/>
    <property type="match status" value="1"/>
</dbReference>
<evidence type="ECO:0000256" key="5">
    <source>
        <dbReference type="ARBA" id="ARBA00023242"/>
    </source>
</evidence>
<dbReference type="InterPro" id="IPR016024">
    <property type="entry name" value="ARM-type_fold"/>
</dbReference>
<keyword evidence="5" id="KW-0539">Nucleus</keyword>
<keyword evidence="4" id="KW-0175">Coiled coil</keyword>
<dbReference type="AlphaFoldDB" id="A0AAE8N7Y4"/>
<dbReference type="EMBL" id="ONZQ02000018">
    <property type="protein sequence ID" value="SPO07159.1"/>
    <property type="molecule type" value="Genomic_DNA"/>
</dbReference>
<evidence type="ECO:0000313" key="8">
    <source>
        <dbReference type="EMBL" id="SPO07159.1"/>
    </source>
</evidence>
<keyword evidence="9" id="KW-1185">Reference proteome</keyword>
<evidence type="ECO:0000256" key="1">
    <source>
        <dbReference type="ARBA" id="ARBA00004123"/>
    </source>
</evidence>
<evidence type="ECO:0000256" key="4">
    <source>
        <dbReference type="ARBA" id="ARBA00023054"/>
    </source>
</evidence>
<evidence type="ECO:0000256" key="2">
    <source>
        <dbReference type="ARBA" id="ARBA00022553"/>
    </source>
</evidence>
<evidence type="ECO:0000259" key="7">
    <source>
        <dbReference type="SMART" id="SM01156"/>
    </source>
</evidence>
<protein>
    <submittedName>
        <fullName evidence="8">Related to nuclear associated protein</fullName>
    </submittedName>
</protein>
<dbReference type="GO" id="GO:0005681">
    <property type="term" value="C:spliceosomal complex"/>
    <property type="evidence" value="ECO:0007669"/>
    <property type="project" value="TreeGrafter"/>
</dbReference>
<dbReference type="Proteomes" id="UP001187682">
    <property type="component" value="Unassembled WGS sequence"/>
</dbReference>
<dbReference type="InterPro" id="IPR013180">
    <property type="entry name" value="CTNNBL1_N"/>
</dbReference>
<feature type="compositionally biased region" description="Acidic residues" evidence="6">
    <location>
        <begin position="60"/>
        <end position="75"/>
    </location>
</feature>
<comment type="caution">
    <text evidence="8">The sequence shown here is derived from an EMBL/GenBank/DDBJ whole genome shotgun (WGS) entry which is preliminary data.</text>
</comment>
<feature type="compositionally biased region" description="Basic and acidic residues" evidence="6">
    <location>
        <begin position="20"/>
        <end position="36"/>
    </location>
</feature>
<evidence type="ECO:0000256" key="3">
    <source>
        <dbReference type="ARBA" id="ARBA00022737"/>
    </source>
</evidence>
<dbReference type="FunFam" id="1.25.10.10:FF:001136">
    <property type="entry name" value="Beta-catenin-like protein 1"/>
    <property type="match status" value="1"/>
</dbReference>
<name>A0AAE8N7Y4_9PEZI</name>
<evidence type="ECO:0000313" key="9">
    <source>
        <dbReference type="Proteomes" id="UP001187682"/>
    </source>
</evidence>
<keyword evidence="3" id="KW-0677">Repeat</keyword>
<accession>A0AAE8N7Y4</accession>
<comment type="subcellular location">
    <subcellularLocation>
        <location evidence="1">Nucleus</location>
    </subcellularLocation>
</comment>
<evidence type="ECO:0000256" key="6">
    <source>
        <dbReference type="SAM" id="MobiDB-lite"/>
    </source>
</evidence>
<gene>
    <name evidence="8" type="ORF">DNG_09853</name>
</gene>
<feature type="domain" description="Beta-catenin-like protein 1 N-terminal" evidence="7">
    <location>
        <begin position="86"/>
        <end position="193"/>
    </location>
</feature>
<organism evidence="8 9">
    <name type="scientific">Cephalotrichum gorgonifer</name>
    <dbReference type="NCBI Taxonomy" id="2041049"/>
    <lineage>
        <taxon>Eukaryota</taxon>
        <taxon>Fungi</taxon>
        <taxon>Dikarya</taxon>
        <taxon>Ascomycota</taxon>
        <taxon>Pezizomycotina</taxon>
        <taxon>Sordariomycetes</taxon>
        <taxon>Hypocreomycetidae</taxon>
        <taxon>Microascales</taxon>
        <taxon>Microascaceae</taxon>
        <taxon>Cephalotrichum</taxon>
    </lineage>
</organism>
<dbReference type="PANTHER" id="PTHR14978:SF0">
    <property type="entry name" value="BETA-CATENIN-LIKE PROTEIN 1"/>
    <property type="match status" value="1"/>
</dbReference>
<keyword evidence="2" id="KW-0597">Phosphoprotein</keyword>